<name>A0A381YL31_9ZZZZ</name>
<feature type="non-terminal residue" evidence="1">
    <location>
        <position position="215"/>
    </location>
</feature>
<accession>A0A381YL31</accession>
<reference evidence="1" key="1">
    <citation type="submission" date="2018-05" db="EMBL/GenBank/DDBJ databases">
        <authorList>
            <person name="Lanie J.A."/>
            <person name="Ng W.-L."/>
            <person name="Kazmierczak K.M."/>
            <person name="Andrzejewski T.M."/>
            <person name="Davidsen T.M."/>
            <person name="Wayne K.J."/>
            <person name="Tettelin H."/>
            <person name="Glass J.I."/>
            <person name="Rusch D."/>
            <person name="Podicherti R."/>
            <person name="Tsui H.-C.T."/>
            <person name="Winkler M.E."/>
        </authorList>
    </citation>
    <scope>NUCLEOTIDE SEQUENCE</scope>
</reference>
<protein>
    <recommendedName>
        <fullName evidence="2">Alpha/beta hydrolase</fullName>
    </recommendedName>
</protein>
<evidence type="ECO:0008006" key="2">
    <source>
        <dbReference type="Google" id="ProtNLM"/>
    </source>
</evidence>
<evidence type="ECO:0000313" key="1">
    <source>
        <dbReference type="EMBL" id="SVA77271.1"/>
    </source>
</evidence>
<proteinExistence type="predicted"/>
<dbReference type="AlphaFoldDB" id="A0A381YL31"/>
<organism evidence="1">
    <name type="scientific">marine metagenome</name>
    <dbReference type="NCBI Taxonomy" id="408172"/>
    <lineage>
        <taxon>unclassified sequences</taxon>
        <taxon>metagenomes</taxon>
        <taxon>ecological metagenomes</taxon>
    </lineage>
</organism>
<feature type="non-terminal residue" evidence="1">
    <location>
        <position position="1"/>
    </location>
</feature>
<dbReference type="SUPFAM" id="SSF53474">
    <property type="entry name" value="alpha/beta-Hydrolases"/>
    <property type="match status" value="1"/>
</dbReference>
<dbReference type="InterPro" id="IPR029058">
    <property type="entry name" value="AB_hydrolase_fold"/>
</dbReference>
<gene>
    <name evidence="1" type="ORF">METZ01_LOCUS130125</name>
</gene>
<sequence length="215" mass="23964">VVLLIVALAVLYYALEARHQGFAIIKEKAEYFSIVNSVDDENITLSPRGDDIRFITLPVVGLVSRDGCIVAGGTLVHHPDSVTRQVLSSSGSIRKGSSVRTDLFASQSDPKISLGIDYDDIEFESELGFFKAWKTTQNSNNWVIFVHGHRSNRRESLRFASLFKRLSFNQLMITYRNDQDAPSGTGGYHMFGLTEWKDLEGAVKYVIQQGGTNIT</sequence>
<dbReference type="EMBL" id="UINC01018403">
    <property type="protein sequence ID" value="SVA77271.1"/>
    <property type="molecule type" value="Genomic_DNA"/>
</dbReference>